<reference evidence="1 2" key="1">
    <citation type="journal article" date="2016" name="DNA Res.">
        <title>The draft genome of MD-2 pineapple using hybrid error correction of long reads.</title>
        <authorList>
            <person name="Redwan R.M."/>
            <person name="Saidin A."/>
            <person name="Kumar S.V."/>
        </authorList>
    </citation>
    <scope>NUCLEOTIDE SEQUENCE [LARGE SCALE GENOMIC DNA]</scope>
    <source>
        <strain evidence="2">cv. MD2</strain>
        <tissue evidence="1">Leaf</tissue>
    </source>
</reference>
<dbReference type="EMBL" id="LSRQ01001921">
    <property type="protein sequence ID" value="OAY76067.1"/>
    <property type="molecule type" value="Genomic_DNA"/>
</dbReference>
<protein>
    <submittedName>
        <fullName evidence="1">Uncharacterized protein</fullName>
    </submittedName>
</protein>
<accession>A0A199VG22</accession>
<evidence type="ECO:0000313" key="1">
    <source>
        <dbReference type="EMBL" id="OAY76067.1"/>
    </source>
</evidence>
<dbReference type="PANTHER" id="PTHR35986">
    <property type="entry name" value="EXPRESSED PROTEIN"/>
    <property type="match status" value="1"/>
</dbReference>
<evidence type="ECO:0000313" key="2">
    <source>
        <dbReference type="Proteomes" id="UP000092600"/>
    </source>
</evidence>
<dbReference type="Proteomes" id="UP000092600">
    <property type="component" value="Unassembled WGS sequence"/>
</dbReference>
<sequence>MGEVLAELEEVLRSKPSKDRVSAWEEAVLQSCKARAIRDFTVGACVSSVIVCLQEAYSWTEVQHIGWVCHHVGGMWKFDRSLNACVEQILGLEGSRIQKELASL</sequence>
<dbReference type="AlphaFoldDB" id="A0A199VG22"/>
<name>A0A199VG22_ANACO</name>
<proteinExistence type="predicted"/>
<dbReference type="PANTHER" id="PTHR35986:SF1">
    <property type="entry name" value="OS10G0430800 PROTEIN"/>
    <property type="match status" value="1"/>
</dbReference>
<organism evidence="1 2">
    <name type="scientific">Ananas comosus</name>
    <name type="common">Pineapple</name>
    <name type="synonym">Ananas ananas</name>
    <dbReference type="NCBI Taxonomy" id="4615"/>
    <lineage>
        <taxon>Eukaryota</taxon>
        <taxon>Viridiplantae</taxon>
        <taxon>Streptophyta</taxon>
        <taxon>Embryophyta</taxon>
        <taxon>Tracheophyta</taxon>
        <taxon>Spermatophyta</taxon>
        <taxon>Magnoliopsida</taxon>
        <taxon>Liliopsida</taxon>
        <taxon>Poales</taxon>
        <taxon>Bromeliaceae</taxon>
        <taxon>Bromelioideae</taxon>
        <taxon>Ananas</taxon>
    </lineage>
</organism>
<gene>
    <name evidence="1" type="ORF">ACMD2_05919</name>
</gene>
<comment type="caution">
    <text evidence="1">The sequence shown here is derived from an EMBL/GenBank/DDBJ whole genome shotgun (WGS) entry which is preliminary data.</text>
</comment>